<protein>
    <submittedName>
        <fullName evidence="1">Uncharacterized protein</fullName>
    </submittedName>
</protein>
<proteinExistence type="predicted"/>
<sequence length="96" mass="10853">MGFDEMHSESDVDVVIVLVEIDDEAVVEDIVVAACESIWFEAVNEVAIVEADFVEERFIGVVEFDAETFFFMDDFVFCNFGIKSCWFHGGEIRVVG</sequence>
<gene>
    <name evidence="1" type="ORF">Hyperionvirus2_160</name>
</gene>
<evidence type="ECO:0000313" key="1">
    <source>
        <dbReference type="EMBL" id="AYV82792.1"/>
    </source>
</evidence>
<dbReference type="EMBL" id="MK072384">
    <property type="protein sequence ID" value="AYV82792.1"/>
    <property type="molecule type" value="Genomic_DNA"/>
</dbReference>
<reference evidence="1" key="1">
    <citation type="submission" date="2018-10" db="EMBL/GenBank/DDBJ databases">
        <title>Hidden diversity of soil giant viruses.</title>
        <authorList>
            <person name="Schulz F."/>
            <person name="Alteio L."/>
            <person name="Goudeau D."/>
            <person name="Ryan E.M."/>
            <person name="Malmstrom R.R."/>
            <person name="Blanchard J."/>
            <person name="Woyke T."/>
        </authorList>
    </citation>
    <scope>NUCLEOTIDE SEQUENCE</scope>
    <source>
        <strain evidence="1">HYV1</strain>
    </source>
</reference>
<organism evidence="1">
    <name type="scientific">Hyperionvirus sp</name>
    <dbReference type="NCBI Taxonomy" id="2487770"/>
    <lineage>
        <taxon>Viruses</taxon>
        <taxon>Varidnaviria</taxon>
        <taxon>Bamfordvirae</taxon>
        <taxon>Nucleocytoviricota</taxon>
        <taxon>Megaviricetes</taxon>
        <taxon>Imitervirales</taxon>
        <taxon>Mimiviridae</taxon>
        <taxon>Klosneuvirinae</taxon>
    </lineage>
</organism>
<name>A0A3G5A6Y3_9VIRU</name>
<accession>A0A3G5A6Y3</accession>